<feature type="domain" description="FF" evidence="9">
    <location>
        <begin position="442"/>
        <end position="503"/>
    </location>
</feature>
<dbReference type="SUPFAM" id="SSF51045">
    <property type="entry name" value="WW domain"/>
    <property type="match status" value="1"/>
</dbReference>
<accession>A0A9P7B5B1</accession>
<dbReference type="Gene3D" id="2.20.70.10">
    <property type="match status" value="2"/>
</dbReference>
<gene>
    <name evidence="10" type="ORF">C6P46_005603</name>
</gene>
<comment type="subcellular location">
    <subcellularLocation>
        <location evidence="1">Nucleus</location>
    </subcellularLocation>
</comment>
<evidence type="ECO:0000259" key="8">
    <source>
        <dbReference type="PROSITE" id="PS50020"/>
    </source>
</evidence>
<keyword evidence="6" id="KW-0175">Coiled coil</keyword>
<dbReference type="AlphaFoldDB" id="A0A9P7B5B1"/>
<evidence type="ECO:0000313" key="11">
    <source>
        <dbReference type="Proteomes" id="UP000777482"/>
    </source>
</evidence>
<dbReference type="PROSITE" id="PS01159">
    <property type="entry name" value="WW_DOMAIN_1"/>
    <property type="match status" value="1"/>
</dbReference>
<dbReference type="InterPro" id="IPR002713">
    <property type="entry name" value="FF_domain"/>
</dbReference>
<dbReference type="PROSITE" id="PS51676">
    <property type="entry name" value="FF"/>
    <property type="match status" value="1"/>
</dbReference>
<evidence type="ECO:0000256" key="2">
    <source>
        <dbReference type="ARBA" id="ARBA00022664"/>
    </source>
</evidence>
<reference evidence="10 11" key="1">
    <citation type="submission" date="2020-11" db="EMBL/GenBank/DDBJ databases">
        <title>Kefir isolates.</title>
        <authorList>
            <person name="Marcisauskas S."/>
            <person name="Kim Y."/>
            <person name="Blasche S."/>
        </authorList>
    </citation>
    <scope>NUCLEOTIDE SEQUENCE [LARGE SCALE GENOMIC DNA]</scope>
    <source>
        <strain evidence="10 11">KR</strain>
    </source>
</reference>
<feature type="region of interest" description="Disordered" evidence="7">
    <location>
        <begin position="833"/>
        <end position="912"/>
    </location>
</feature>
<evidence type="ECO:0000256" key="1">
    <source>
        <dbReference type="ARBA" id="ARBA00004123"/>
    </source>
</evidence>
<sequence>MQASPSPGPAGTGASPSPAPAAAASLWTRHTSPDGRPYWSHPQKGSVWEKPSELKSRVELEMEKTPWKEYETGGRKYWVHNLSKETTWSMPKEISDIVARFSAPPAMPTPPPPARVGSMPPTGPGVSFRPGGPAGMSPGGPAAPPLGPSGGARSPARHNPAPLNSHTGALVPPGGSGGPHHGGGGGGYGGMAPRLAPTPMALSMTGGPGGPTPVFATHGEAEAAFKHMLGQLGVNQTWTWEMVMKEAITEPYYKALKTLAERKAAFEKYLDEQRAKEKEEMDKSIAKCRDKWNRAMDRIGGGVLMEDGVKSWWSFERGRKIMQAKCPDVWKMPRNDEERKVLFHDFVNKLRHDEEVRKREMRGRNMDKLTAIFQSLQLDLAGPVRWQDARGLIMRTPEWHRDPELQRIEPIDMITVFEDEVQRAEKELAEVRQRRAEERRRKARKAREGFNELLRELVQADQISAGTTWKSVYPLLAHDERYLALLGQPGSSPLDLFWDLVDDLDVQAEENQLVIEAVAKERGFVVDEATKEDDFFAAIKDDVRLESMDYTAIRATFEKLQHRAVRAKRDERRRAEKRIRILVDDLRYALKKVDPPIDVDTATYEEVVPLVNETDEWKALEGNEDARKQAWEKFVRRQKEKRAAEMDRVERDRLYERERDAERERDRESSRRTRRSSHAPADHEDSEMLDAGTEDGSRRQRSSRGSGALAAGHDDDGTDGVSREHRKRAASSASAADLHGTLNAGGKEDGDEERGPERKVPRLEKAGDDMSMTSVKDREEGEFRTRNVRGSAYASRNRALSDSRARQSQYSVCRPSGLASFGYFSEAAFSRDDALPPVSVPPTENGNSLSSNSSAESTNDSTTSPVLSSSPLGTLDGTSGQRGDGYEGNSLEPSANGQNGSPIDSENTETDPLIAYRRNLYKYTHSHYDRVKSDLELKQSSPPPRMTPRVK</sequence>
<feature type="compositionally biased region" description="Pro residues" evidence="7">
    <location>
        <begin position="105"/>
        <end position="114"/>
    </location>
</feature>
<dbReference type="SMART" id="SM00456">
    <property type="entry name" value="WW"/>
    <property type="match status" value="2"/>
</dbReference>
<feature type="coiled-coil region" evidence="6">
    <location>
        <begin position="414"/>
        <end position="448"/>
    </location>
</feature>
<feature type="compositionally biased region" description="Low complexity" evidence="7">
    <location>
        <begin position="843"/>
        <end position="875"/>
    </location>
</feature>
<evidence type="ECO:0000256" key="6">
    <source>
        <dbReference type="SAM" id="Coils"/>
    </source>
</evidence>
<feature type="compositionally biased region" description="Polar residues" evidence="7">
    <location>
        <begin position="891"/>
        <end position="905"/>
    </location>
</feature>
<comment type="caution">
    <text evidence="10">The sequence shown here is derived from an EMBL/GenBank/DDBJ whole genome shotgun (WGS) entry which is preliminary data.</text>
</comment>
<dbReference type="GO" id="GO:0045292">
    <property type="term" value="P:mRNA cis splicing, via spliceosome"/>
    <property type="evidence" value="ECO:0007669"/>
    <property type="project" value="InterPro"/>
</dbReference>
<dbReference type="CDD" id="cd00201">
    <property type="entry name" value="WW"/>
    <property type="match status" value="2"/>
</dbReference>
<feature type="domain" description="WW" evidence="8">
    <location>
        <begin position="61"/>
        <end position="93"/>
    </location>
</feature>
<feature type="region of interest" description="Disordered" evidence="7">
    <location>
        <begin position="930"/>
        <end position="951"/>
    </location>
</feature>
<evidence type="ECO:0000256" key="3">
    <source>
        <dbReference type="ARBA" id="ARBA00022737"/>
    </source>
</evidence>
<protein>
    <recommendedName>
        <fullName evidence="12">Formin binding protein</fullName>
    </recommendedName>
</protein>
<dbReference type="FunFam" id="1.10.10.440:FF:000013">
    <property type="entry name" value="pre-mRNA-processing protein 40A isoform X1"/>
    <property type="match status" value="1"/>
</dbReference>
<dbReference type="Pfam" id="PF01846">
    <property type="entry name" value="FF"/>
    <property type="match status" value="2"/>
</dbReference>
<keyword evidence="5" id="KW-0539">Nucleus</keyword>
<name>A0A9P7B5B1_RHOMI</name>
<dbReference type="InterPro" id="IPR036517">
    <property type="entry name" value="FF_domain_sf"/>
</dbReference>
<evidence type="ECO:0000256" key="4">
    <source>
        <dbReference type="ARBA" id="ARBA00023187"/>
    </source>
</evidence>
<feature type="compositionally biased region" description="Basic and acidic residues" evidence="7">
    <location>
        <begin position="775"/>
        <end position="785"/>
    </location>
</feature>
<dbReference type="InterPro" id="IPR001202">
    <property type="entry name" value="WW_dom"/>
</dbReference>
<dbReference type="PANTHER" id="PTHR11864">
    <property type="entry name" value="PRE-MRNA-PROCESSING PROTEIN PRP40"/>
    <property type="match status" value="1"/>
</dbReference>
<dbReference type="InterPro" id="IPR036020">
    <property type="entry name" value="WW_dom_sf"/>
</dbReference>
<dbReference type="Proteomes" id="UP000777482">
    <property type="component" value="Unassembled WGS sequence"/>
</dbReference>
<feature type="compositionally biased region" description="Pro residues" evidence="7">
    <location>
        <begin position="941"/>
        <end position="951"/>
    </location>
</feature>
<feature type="region of interest" description="Disordered" evidence="7">
    <location>
        <begin position="1"/>
        <end position="51"/>
    </location>
</feature>
<keyword evidence="2" id="KW-0507">mRNA processing</keyword>
<dbReference type="GO" id="GO:0003723">
    <property type="term" value="F:RNA binding"/>
    <property type="evidence" value="ECO:0007669"/>
    <property type="project" value="TreeGrafter"/>
</dbReference>
<proteinExistence type="predicted"/>
<evidence type="ECO:0000256" key="7">
    <source>
        <dbReference type="SAM" id="MobiDB-lite"/>
    </source>
</evidence>
<dbReference type="GO" id="GO:0005685">
    <property type="term" value="C:U1 snRNP"/>
    <property type="evidence" value="ECO:0007669"/>
    <property type="project" value="TreeGrafter"/>
</dbReference>
<dbReference type="EMBL" id="PUHQ01000061">
    <property type="protein sequence ID" value="KAG0658857.1"/>
    <property type="molecule type" value="Genomic_DNA"/>
</dbReference>
<keyword evidence="3" id="KW-0677">Repeat</keyword>
<feature type="compositionally biased region" description="Basic and acidic residues" evidence="7">
    <location>
        <begin position="658"/>
        <end position="671"/>
    </location>
</feature>
<dbReference type="PANTHER" id="PTHR11864:SF0">
    <property type="entry name" value="PRP40 PRE-MRNA PROCESSING FACTOR 40 HOMOLOG A (YEAST)"/>
    <property type="match status" value="1"/>
</dbReference>
<dbReference type="OrthoDB" id="187617at2759"/>
<keyword evidence="4" id="KW-0508">mRNA splicing</keyword>
<dbReference type="InterPro" id="IPR039726">
    <property type="entry name" value="Prp40-like"/>
</dbReference>
<dbReference type="GO" id="GO:0071004">
    <property type="term" value="C:U2-type prespliceosome"/>
    <property type="evidence" value="ECO:0007669"/>
    <property type="project" value="TreeGrafter"/>
</dbReference>
<evidence type="ECO:0000313" key="10">
    <source>
        <dbReference type="EMBL" id="KAG0658857.1"/>
    </source>
</evidence>
<dbReference type="SMART" id="SM00441">
    <property type="entry name" value="FF"/>
    <property type="match status" value="3"/>
</dbReference>
<feature type="region of interest" description="Disordered" evidence="7">
    <location>
        <begin position="658"/>
        <end position="812"/>
    </location>
</feature>
<keyword evidence="11" id="KW-1185">Reference proteome</keyword>
<evidence type="ECO:0008006" key="12">
    <source>
        <dbReference type="Google" id="ProtNLM"/>
    </source>
</evidence>
<feature type="compositionally biased region" description="Gly residues" evidence="7">
    <location>
        <begin position="174"/>
        <end position="190"/>
    </location>
</feature>
<dbReference type="Pfam" id="PF25432">
    <property type="entry name" value="FF_PRPF40A"/>
    <property type="match status" value="1"/>
</dbReference>
<evidence type="ECO:0000259" key="9">
    <source>
        <dbReference type="PROSITE" id="PS51676"/>
    </source>
</evidence>
<feature type="region of interest" description="Disordered" evidence="7">
    <location>
        <begin position="102"/>
        <end position="194"/>
    </location>
</feature>
<dbReference type="Gene3D" id="1.10.10.440">
    <property type="entry name" value="FF domain"/>
    <property type="match status" value="3"/>
</dbReference>
<dbReference type="SUPFAM" id="SSF81698">
    <property type="entry name" value="FF domain"/>
    <property type="match status" value="3"/>
</dbReference>
<organism evidence="10 11">
    <name type="scientific">Rhodotorula mucilaginosa</name>
    <name type="common">Yeast</name>
    <name type="synonym">Rhodotorula rubra</name>
    <dbReference type="NCBI Taxonomy" id="5537"/>
    <lineage>
        <taxon>Eukaryota</taxon>
        <taxon>Fungi</taxon>
        <taxon>Dikarya</taxon>
        <taxon>Basidiomycota</taxon>
        <taxon>Pucciniomycotina</taxon>
        <taxon>Microbotryomycetes</taxon>
        <taxon>Sporidiobolales</taxon>
        <taxon>Sporidiobolaceae</taxon>
        <taxon>Rhodotorula</taxon>
    </lineage>
</organism>
<dbReference type="PROSITE" id="PS50020">
    <property type="entry name" value="WW_DOMAIN_2"/>
    <property type="match status" value="1"/>
</dbReference>
<evidence type="ECO:0000256" key="5">
    <source>
        <dbReference type="ARBA" id="ARBA00023242"/>
    </source>
</evidence>
<feature type="compositionally biased region" description="Basic and acidic residues" evidence="7">
    <location>
        <begin position="753"/>
        <end position="768"/>
    </location>
</feature>
<feature type="compositionally biased region" description="Low complexity" evidence="7">
    <location>
        <begin position="12"/>
        <end position="25"/>
    </location>
</feature>